<evidence type="ECO:0000256" key="2">
    <source>
        <dbReference type="RuleBase" id="RU362080"/>
    </source>
</evidence>
<accession>A0A2W7N9V7</accession>
<protein>
    <recommendedName>
        <fullName evidence="2">Antitoxin</fullName>
    </recommendedName>
</protein>
<dbReference type="EMBL" id="QKZL01000005">
    <property type="protein sequence ID" value="PZX17021.1"/>
    <property type="molecule type" value="Genomic_DNA"/>
</dbReference>
<dbReference type="Gene3D" id="3.40.1620.10">
    <property type="entry name" value="YefM-like domain"/>
    <property type="match status" value="1"/>
</dbReference>
<gene>
    <name evidence="3" type="ORF">LX81_01652</name>
</gene>
<comment type="function">
    <text evidence="2">Antitoxin component of a type II toxin-antitoxin (TA) system.</text>
</comment>
<dbReference type="PANTHER" id="PTHR35377:SF4">
    <property type="entry name" value="PREVENT-HOST-DEATH FAMILY PROTEIN"/>
    <property type="match status" value="1"/>
</dbReference>
<evidence type="ECO:0000256" key="1">
    <source>
        <dbReference type="ARBA" id="ARBA00009981"/>
    </source>
</evidence>
<comment type="caution">
    <text evidence="3">The sequence shown here is derived from an EMBL/GenBank/DDBJ whole genome shotgun (WGS) entry which is preliminary data.</text>
</comment>
<sequence>MTYIMTNMEYEMQVSIADAKASFAELIRRAEAGEEIELTRYGRPVARLVPNAMTGRGRGLVGCLAGRFDAPDLYDGDAEIAALIGDGPIAPR</sequence>
<dbReference type="InterPro" id="IPR036165">
    <property type="entry name" value="YefM-like_sf"/>
</dbReference>
<dbReference type="NCBIfam" id="TIGR01552">
    <property type="entry name" value="phd_fam"/>
    <property type="match status" value="1"/>
</dbReference>
<organism evidence="3 4">
    <name type="scientific">Palleronia aestuarii</name>
    <dbReference type="NCBI Taxonomy" id="568105"/>
    <lineage>
        <taxon>Bacteria</taxon>
        <taxon>Pseudomonadati</taxon>
        <taxon>Pseudomonadota</taxon>
        <taxon>Alphaproteobacteria</taxon>
        <taxon>Rhodobacterales</taxon>
        <taxon>Roseobacteraceae</taxon>
        <taxon>Palleronia</taxon>
    </lineage>
</organism>
<dbReference type="Proteomes" id="UP000248916">
    <property type="component" value="Unassembled WGS sequence"/>
</dbReference>
<keyword evidence="4" id="KW-1185">Reference proteome</keyword>
<dbReference type="PANTHER" id="PTHR35377">
    <property type="entry name" value="ANTITOXIN VAPB49-RELATED-RELATED"/>
    <property type="match status" value="1"/>
</dbReference>
<dbReference type="Pfam" id="PF02604">
    <property type="entry name" value="PhdYeFM_antitox"/>
    <property type="match status" value="1"/>
</dbReference>
<comment type="similarity">
    <text evidence="1 2">Belongs to the phD/YefM antitoxin family.</text>
</comment>
<dbReference type="InterPro" id="IPR006442">
    <property type="entry name" value="Antitoxin_Phd/YefM"/>
</dbReference>
<dbReference type="SUPFAM" id="SSF143120">
    <property type="entry name" value="YefM-like"/>
    <property type="match status" value="1"/>
</dbReference>
<proteinExistence type="inferred from homology"/>
<name>A0A2W7N9V7_9RHOB</name>
<dbReference type="AlphaFoldDB" id="A0A2W7N9V7"/>
<evidence type="ECO:0000313" key="3">
    <source>
        <dbReference type="EMBL" id="PZX17021.1"/>
    </source>
</evidence>
<dbReference type="InterPro" id="IPR051416">
    <property type="entry name" value="phD-YefM_TA_antitoxins"/>
</dbReference>
<reference evidence="3 4" key="1">
    <citation type="submission" date="2018-06" db="EMBL/GenBank/DDBJ databases">
        <title>Genomic Encyclopedia of Archaeal and Bacterial Type Strains, Phase II (KMG-II): from individual species to whole genera.</title>
        <authorList>
            <person name="Goeker M."/>
        </authorList>
    </citation>
    <scope>NUCLEOTIDE SEQUENCE [LARGE SCALE GENOMIC DNA]</scope>
    <source>
        <strain evidence="3 4">DSM 22009</strain>
    </source>
</reference>
<evidence type="ECO:0000313" key="4">
    <source>
        <dbReference type="Proteomes" id="UP000248916"/>
    </source>
</evidence>